<keyword evidence="7 10" id="KW-1015">Disulfide bond</keyword>
<dbReference type="SMART" id="SM00192">
    <property type="entry name" value="LDLa"/>
    <property type="match status" value="3"/>
</dbReference>
<dbReference type="PANTHER" id="PTHR22722">
    <property type="entry name" value="LOW-DENSITY LIPOPROTEIN RECEPTOR-RELATED PROTEIN 2-RELATED"/>
    <property type="match status" value="1"/>
</dbReference>
<dbReference type="EMBL" id="ODYU01011026">
    <property type="protein sequence ID" value="SOQ56506.1"/>
    <property type="molecule type" value="Genomic_DNA"/>
</dbReference>
<proteinExistence type="predicted"/>
<keyword evidence="9" id="KW-0325">Glycoprotein</keyword>
<evidence type="ECO:0000256" key="5">
    <source>
        <dbReference type="ARBA" id="ARBA00022989"/>
    </source>
</evidence>
<dbReference type="PROSITE" id="PS01209">
    <property type="entry name" value="LDLRA_1"/>
    <property type="match status" value="2"/>
</dbReference>
<evidence type="ECO:0000256" key="10">
    <source>
        <dbReference type="PROSITE-ProRule" id="PRU00124"/>
    </source>
</evidence>
<dbReference type="InterPro" id="IPR023415">
    <property type="entry name" value="LDLR_class-A_CS"/>
</dbReference>
<dbReference type="PRINTS" id="PR00261">
    <property type="entry name" value="LDLRECEPTOR"/>
</dbReference>
<gene>
    <name evidence="11" type="ORF">SFRICE_024081</name>
</gene>
<dbReference type="CDD" id="cd00112">
    <property type="entry name" value="LDLa"/>
    <property type="match status" value="2"/>
</dbReference>
<evidence type="ECO:0000256" key="6">
    <source>
        <dbReference type="ARBA" id="ARBA00023136"/>
    </source>
</evidence>
<dbReference type="Gene3D" id="4.10.400.10">
    <property type="entry name" value="Low-density Lipoprotein Receptor"/>
    <property type="match status" value="3"/>
</dbReference>
<evidence type="ECO:0000256" key="4">
    <source>
        <dbReference type="ARBA" id="ARBA00022737"/>
    </source>
</evidence>
<keyword evidence="3" id="KW-0812">Transmembrane</keyword>
<evidence type="ECO:0000256" key="9">
    <source>
        <dbReference type="ARBA" id="ARBA00023180"/>
    </source>
</evidence>
<evidence type="ECO:0000256" key="2">
    <source>
        <dbReference type="ARBA" id="ARBA00004308"/>
    </source>
</evidence>
<dbReference type="FunFam" id="4.10.400.10:FF:000045">
    <property type="entry name" value="Low-density lipoprotein receptor-related protein 2"/>
    <property type="match status" value="1"/>
</dbReference>
<dbReference type="Pfam" id="PF00057">
    <property type="entry name" value="Ldl_recept_a"/>
    <property type="match status" value="2"/>
</dbReference>
<dbReference type="SUPFAM" id="SSF57424">
    <property type="entry name" value="LDL receptor-like module"/>
    <property type="match status" value="3"/>
</dbReference>
<evidence type="ECO:0000256" key="1">
    <source>
        <dbReference type="ARBA" id="ARBA00004167"/>
    </source>
</evidence>
<dbReference type="GO" id="GO:0012505">
    <property type="term" value="C:endomembrane system"/>
    <property type="evidence" value="ECO:0007669"/>
    <property type="project" value="UniProtKB-SubCell"/>
</dbReference>
<evidence type="ECO:0000256" key="8">
    <source>
        <dbReference type="ARBA" id="ARBA00023170"/>
    </source>
</evidence>
<feature type="disulfide bond" evidence="10">
    <location>
        <begin position="40"/>
        <end position="55"/>
    </location>
</feature>
<keyword evidence="6" id="KW-0472">Membrane</keyword>
<name>A0A2H1WU55_SPOFR</name>
<organism evidence="11">
    <name type="scientific">Spodoptera frugiperda</name>
    <name type="common">Fall armyworm</name>
    <dbReference type="NCBI Taxonomy" id="7108"/>
    <lineage>
        <taxon>Eukaryota</taxon>
        <taxon>Metazoa</taxon>
        <taxon>Ecdysozoa</taxon>
        <taxon>Arthropoda</taxon>
        <taxon>Hexapoda</taxon>
        <taxon>Insecta</taxon>
        <taxon>Pterygota</taxon>
        <taxon>Neoptera</taxon>
        <taxon>Endopterygota</taxon>
        <taxon>Lepidoptera</taxon>
        <taxon>Glossata</taxon>
        <taxon>Ditrysia</taxon>
        <taxon>Noctuoidea</taxon>
        <taxon>Noctuidae</taxon>
        <taxon>Amphipyrinae</taxon>
        <taxon>Spodoptera</taxon>
    </lineage>
</organism>
<keyword evidence="4" id="KW-0677">Repeat</keyword>
<protein>
    <submittedName>
        <fullName evidence="11">SFRICE_024081</fullName>
    </submittedName>
</protein>
<evidence type="ECO:0000256" key="7">
    <source>
        <dbReference type="ARBA" id="ARBA00023157"/>
    </source>
</evidence>
<dbReference type="GO" id="GO:0005886">
    <property type="term" value="C:plasma membrane"/>
    <property type="evidence" value="ECO:0007669"/>
    <property type="project" value="TreeGrafter"/>
</dbReference>
<dbReference type="AlphaFoldDB" id="A0A2H1WU55"/>
<dbReference type="InterPro" id="IPR036055">
    <property type="entry name" value="LDL_receptor-like_sf"/>
</dbReference>
<sequence>MANGYSCVCAEGEGSAVAACEARQFRCADGLRCVPAAWRCDGRAHCADASDELHCSTPSPWSAACRGDEFRCAVSNFCLAPSWRCDGEPDCGAHDASDEDPYMCQKDFKCPGNSARCETPVDGQFTCVPVQHFCDGERHCPDASDEWDICDNST</sequence>
<comment type="subcellular location">
    <subcellularLocation>
        <location evidence="2">Endomembrane system</location>
    </subcellularLocation>
    <subcellularLocation>
        <location evidence="1">Membrane</location>
        <topology evidence="1">Single-pass membrane protein</topology>
    </subcellularLocation>
</comment>
<dbReference type="InterPro" id="IPR051221">
    <property type="entry name" value="LDLR-related"/>
</dbReference>
<dbReference type="PROSITE" id="PS50068">
    <property type="entry name" value="LDLRA_2"/>
    <property type="match status" value="3"/>
</dbReference>
<dbReference type="InterPro" id="IPR002172">
    <property type="entry name" value="LDrepeatLR_classA_rpt"/>
</dbReference>
<accession>A0A2H1WU55</accession>
<dbReference type="GO" id="GO:0043235">
    <property type="term" value="C:receptor complex"/>
    <property type="evidence" value="ECO:0007669"/>
    <property type="project" value="TreeGrafter"/>
</dbReference>
<evidence type="ECO:0000256" key="3">
    <source>
        <dbReference type="ARBA" id="ARBA00022692"/>
    </source>
</evidence>
<keyword evidence="5" id="KW-1133">Transmembrane helix</keyword>
<comment type="caution">
    <text evidence="10">Lacks conserved residue(s) required for the propagation of feature annotation.</text>
</comment>
<reference evidence="11" key="1">
    <citation type="submission" date="2016-07" db="EMBL/GenBank/DDBJ databases">
        <authorList>
            <person name="Bretaudeau A."/>
        </authorList>
    </citation>
    <scope>NUCLEOTIDE SEQUENCE</scope>
    <source>
        <strain evidence="11">Rice</strain>
        <tissue evidence="11">Whole body</tissue>
    </source>
</reference>
<evidence type="ECO:0000313" key="11">
    <source>
        <dbReference type="EMBL" id="SOQ56506.1"/>
    </source>
</evidence>
<keyword evidence="8" id="KW-0675">Receptor</keyword>